<organism evidence="1 2">
    <name type="scientific">Pararge aegeria aegeria</name>
    <dbReference type="NCBI Taxonomy" id="348720"/>
    <lineage>
        <taxon>Eukaryota</taxon>
        <taxon>Metazoa</taxon>
        <taxon>Ecdysozoa</taxon>
        <taxon>Arthropoda</taxon>
        <taxon>Hexapoda</taxon>
        <taxon>Insecta</taxon>
        <taxon>Pterygota</taxon>
        <taxon>Neoptera</taxon>
        <taxon>Endopterygota</taxon>
        <taxon>Lepidoptera</taxon>
        <taxon>Glossata</taxon>
        <taxon>Ditrysia</taxon>
        <taxon>Papilionoidea</taxon>
        <taxon>Nymphalidae</taxon>
        <taxon>Satyrinae</taxon>
        <taxon>Satyrini</taxon>
        <taxon>Parargina</taxon>
        <taxon>Pararge</taxon>
    </lineage>
</organism>
<protein>
    <submittedName>
        <fullName evidence="1">Jg510 protein</fullName>
    </submittedName>
</protein>
<evidence type="ECO:0000313" key="1">
    <source>
        <dbReference type="EMBL" id="CAH2208723.1"/>
    </source>
</evidence>
<name>A0A8S4QFG1_9NEOP</name>
<evidence type="ECO:0000313" key="2">
    <source>
        <dbReference type="Proteomes" id="UP000838756"/>
    </source>
</evidence>
<gene>
    <name evidence="1" type="primary">jg510</name>
    <name evidence="1" type="ORF">PAEG_LOCUS1265</name>
</gene>
<keyword evidence="2" id="KW-1185">Reference proteome</keyword>
<dbReference type="OrthoDB" id="411823at2759"/>
<dbReference type="EMBL" id="CAKXAJ010004380">
    <property type="protein sequence ID" value="CAH2208723.1"/>
    <property type="molecule type" value="Genomic_DNA"/>
</dbReference>
<comment type="caution">
    <text evidence="1">The sequence shown here is derived from an EMBL/GenBank/DDBJ whole genome shotgun (WGS) entry which is preliminary data.</text>
</comment>
<dbReference type="Proteomes" id="UP000838756">
    <property type="component" value="Unassembled WGS sequence"/>
</dbReference>
<feature type="non-terminal residue" evidence="1">
    <location>
        <position position="54"/>
    </location>
</feature>
<sequence length="54" mass="5945">MTKAYRTVSLNSALILAGMIPLDLRIQEAATLFEAKRGIFQPVLGDREITVKAL</sequence>
<proteinExistence type="predicted"/>
<reference evidence="1" key="1">
    <citation type="submission" date="2022-03" db="EMBL/GenBank/DDBJ databases">
        <authorList>
            <person name="Lindestad O."/>
        </authorList>
    </citation>
    <scope>NUCLEOTIDE SEQUENCE</scope>
</reference>
<dbReference type="AlphaFoldDB" id="A0A8S4QFG1"/>
<accession>A0A8S4QFG1</accession>